<dbReference type="EMBL" id="LT598481">
    <property type="protein sequence ID" value="SCU89313.1"/>
    <property type="molecule type" value="Genomic_DNA"/>
</dbReference>
<feature type="region of interest" description="Disordered" evidence="7">
    <location>
        <begin position="249"/>
        <end position="274"/>
    </location>
</feature>
<protein>
    <recommendedName>
        <fullName evidence="3 6">Altered inheritance of mitochondria protein 24, mitochondrial</fullName>
    </recommendedName>
</protein>
<evidence type="ECO:0000313" key="9">
    <source>
        <dbReference type="Proteomes" id="UP000191144"/>
    </source>
</evidence>
<keyword evidence="4" id="KW-0809">Transit peptide</keyword>
<dbReference type="Pfam" id="PF01987">
    <property type="entry name" value="AIM24"/>
    <property type="match status" value="1"/>
</dbReference>
<evidence type="ECO:0000256" key="5">
    <source>
        <dbReference type="ARBA" id="ARBA00023128"/>
    </source>
</evidence>
<dbReference type="GO" id="GO:0005743">
    <property type="term" value="C:mitochondrial inner membrane"/>
    <property type="evidence" value="ECO:0007669"/>
    <property type="project" value="TreeGrafter"/>
</dbReference>
<name>A0A1G4JGK7_9SACH</name>
<evidence type="ECO:0000256" key="2">
    <source>
        <dbReference type="ARBA" id="ARBA00009322"/>
    </source>
</evidence>
<dbReference type="GO" id="GO:0007007">
    <property type="term" value="P:inner mitochondrial membrane organization"/>
    <property type="evidence" value="ECO:0007669"/>
    <property type="project" value="TreeGrafter"/>
</dbReference>
<organism evidence="8 9">
    <name type="scientific">Lachancea meyersii CBS 8951</name>
    <dbReference type="NCBI Taxonomy" id="1266667"/>
    <lineage>
        <taxon>Eukaryota</taxon>
        <taxon>Fungi</taxon>
        <taxon>Dikarya</taxon>
        <taxon>Ascomycota</taxon>
        <taxon>Saccharomycotina</taxon>
        <taxon>Saccharomycetes</taxon>
        <taxon>Saccharomycetales</taxon>
        <taxon>Saccharomycetaceae</taxon>
        <taxon>Lachancea</taxon>
    </lineage>
</organism>
<dbReference type="Proteomes" id="UP000191144">
    <property type="component" value="Chromosome E"/>
</dbReference>
<keyword evidence="5 6" id="KW-0496">Mitochondrion</keyword>
<reference evidence="9" key="1">
    <citation type="submission" date="2016-03" db="EMBL/GenBank/DDBJ databases">
        <authorList>
            <person name="Devillers Hugo."/>
        </authorList>
    </citation>
    <scope>NUCLEOTIDE SEQUENCE [LARGE SCALE GENOMIC DNA]</scope>
</reference>
<evidence type="ECO:0000256" key="6">
    <source>
        <dbReference type="RuleBase" id="RU363045"/>
    </source>
</evidence>
<evidence type="ECO:0000256" key="7">
    <source>
        <dbReference type="SAM" id="MobiDB-lite"/>
    </source>
</evidence>
<dbReference type="SUPFAM" id="SSF51219">
    <property type="entry name" value="TRAP-like"/>
    <property type="match status" value="1"/>
</dbReference>
<dbReference type="InterPro" id="IPR016031">
    <property type="entry name" value="Trp_RNA-bd_attenuator-like_dom"/>
</dbReference>
<sequence>MSRSLRRINAVRCVSLIRPNVSNVVPTQIAQKLDVEPVFGLENQTLESKFKTLGTPATLCSASLPASLPLYVRRGCIVSLHNAQDLHIEHNWLGVTWSMVKYGSWRPALFHKLISPRPFNALVAPNVNHSRLASWFGISSQPFRTLCLLTLDGSQDWYVFGENSLIGYEGNTSLDIKNSGFFSARSSALPNAYRVLQGRGNALLSGAGSVYTIELSDECDELILKSEHLLAISSKNALDARNSVSEYRLTSPNTSKEISKPSFTDSPAVSPESEHSETFGLKQFGQVTSSAFIAVWNWTKHVYTVWVNGRAKYLKIRGPRSLLVQSSHNVLMPATQTSQPVLRNHIAEKPLSIPALNSKDYLSYVTVRPDGKVEFKSTQNFDSRVAEIESSNRRV</sequence>
<dbReference type="PANTHER" id="PTHR36959:SF2">
    <property type="entry name" value="ALTERED INHERITANCE OF MITOCHONDRIA PROTEIN 24, MITOCHONDRIAL"/>
    <property type="match status" value="1"/>
</dbReference>
<dbReference type="OrthoDB" id="5295771at2759"/>
<evidence type="ECO:0000256" key="1">
    <source>
        <dbReference type="ARBA" id="ARBA00004173"/>
    </source>
</evidence>
<dbReference type="PANTHER" id="PTHR36959">
    <property type="entry name" value="ALTERED INHERITANCE OF MITOCHONDRIA PROTEIN 24, MITOCHONDRIAL"/>
    <property type="match status" value="1"/>
</dbReference>
<proteinExistence type="inferred from homology"/>
<evidence type="ECO:0000256" key="4">
    <source>
        <dbReference type="ARBA" id="ARBA00022946"/>
    </source>
</evidence>
<dbReference type="InterPro" id="IPR002838">
    <property type="entry name" value="AIM24"/>
</dbReference>
<comment type="subcellular location">
    <subcellularLocation>
        <location evidence="1 6">Mitochondrion</location>
    </subcellularLocation>
</comment>
<gene>
    <name evidence="8" type="ORF">LAME_0E02938G</name>
</gene>
<comment type="similarity">
    <text evidence="2 6">Belongs to the AIM24 family.</text>
</comment>
<evidence type="ECO:0000313" key="8">
    <source>
        <dbReference type="EMBL" id="SCU89313.1"/>
    </source>
</evidence>
<feature type="compositionally biased region" description="Polar residues" evidence="7">
    <location>
        <begin position="249"/>
        <end position="267"/>
    </location>
</feature>
<evidence type="ECO:0000256" key="3">
    <source>
        <dbReference type="ARBA" id="ARBA00013287"/>
    </source>
</evidence>
<accession>A0A1G4JGK7</accession>
<dbReference type="Gene3D" id="3.60.160.10">
    <property type="entry name" value="Mitochondrial biogenesis AIM24"/>
    <property type="match status" value="1"/>
</dbReference>
<keyword evidence="9" id="KW-1185">Reference proteome</keyword>
<dbReference type="AlphaFoldDB" id="A0A1G4JGK7"/>
<dbReference type="InterPro" id="IPR036983">
    <property type="entry name" value="AIM24_sf"/>
</dbReference>